<dbReference type="SMART" id="SM00091">
    <property type="entry name" value="PAS"/>
    <property type="match status" value="4"/>
</dbReference>
<dbReference type="InterPro" id="IPR013655">
    <property type="entry name" value="PAS_fold_3"/>
</dbReference>
<evidence type="ECO:0000259" key="4">
    <source>
        <dbReference type="PROSITE" id="PS50887"/>
    </source>
</evidence>
<dbReference type="SUPFAM" id="SSF55785">
    <property type="entry name" value="PYP-like sensor domain (PAS domain)"/>
    <property type="match status" value="4"/>
</dbReference>
<organism evidence="5 6">
    <name type="scientific">Neptunomonas japonica JAMM 1380</name>
    <dbReference type="NCBI Taxonomy" id="1441457"/>
    <lineage>
        <taxon>Bacteria</taxon>
        <taxon>Pseudomonadati</taxon>
        <taxon>Pseudomonadota</taxon>
        <taxon>Gammaproteobacteria</taxon>
        <taxon>Oceanospirillales</taxon>
        <taxon>Oceanospirillaceae</taxon>
        <taxon>Neptunomonas</taxon>
    </lineage>
</organism>
<dbReference type="GO" id="GO:0003824">
    <property type="term" value="F:catalytic activity"/>
    <property type="evidence" value="ECO:0007669"/>
    <property type="project" value="UniProtKB-ARBA"/>
</dbReference>
<feature type="domain" description="GGDEF" evidence="4">
    <location>
        <begin position="529"/>
        <end position="662"/>
    </location>
</feature>
<dbReference type="KEGG" id="njp:NEJAP_1463"/>
<dbReference type="CDD" id="cd01949">
    <property type="entry name" value="GGDEF"/>
    <property type="match status" value="1"/>
</dbReference>
<dbReference type="Gene3D" id="3.30.70.270">
    <property type="match status" value="1"/>
</dbReference>
<dbReference type="InterPro" id="IPR000160">
    <property type="entry name" value="GGDEF_dom"/>
</dbReference>
<dbReference type="CDD" id="cd00130">
    <property type="entry name" value="PAS"/>
    <property type="match status" value="4"/>
</dbReference>
<protein>
    <submittedName>
        <fullName evidence="5">Signal transduction protein</fullName>
    </submittedName>
</protein>
<comment type="cofactor">
    <cofactor evidence="1">
        <name>Mg(2+)</name>
        <dbReference type="ChEBI" id="CHEBI:18420"/>
    </cofactor>
</comment>
<dbReference type="InterPro" id="IPR052163">
    <property type="entry name" value="DGC-Regulatory_Protein"/>
</dbReference>
<dbReference type="PANTHER" id="PTHR46663:SF3">
    <property type="entry name" value="SLL0267 PROTEIN"/>
    <property type="match status" value="1"/>
</dbReference>
<dbReference type="Pfam" id="PF13426">
    <property type="entry name" value="PAS_9"/>
    <property type="match status" value="3"/>
</dbReference>
<dbReference type="InterPro" id="IPR000700">
    <property type="entry name" value="PAS-assoc_C"/>
</dbReference>
<dbReference type="Gene3D" id="3.30.450.20">
    <property type="entry name" value="PAS domain"/>
    <property type="match status" value="4"/>
</dbReference>
<dbReference type="PROSITE" id="PS50113">
    <property type="entry name" value="PAC"/>
    <property type="match status" value="2"/>
</dbReference>
<dbReference type="FunFam" id="3.30.70.270:FF:000001">
    <property type="entry name" value="Diguanylate cyclase domain protein"/>
    <property type="match status" value="1"/>
</dbReference>
<feature type="domain" description="PAS" evidence="2">
    <location>
        <begin position="254"/>
        <end position="324"/>
    </location>
</feature>
<proteinExistence type="predicted"/>
<evidence type="ECO:0000259" key="2">
    <source>
        <dbReference type="PROSITE" id="PS50112"/>
    </source>
</evidence>
<dbReference type="Pfam" id="PF08447">
    <property type="entry name" value="PAS_3"/>
    <property type="match status" value="1"/>
</dbReference>
<dbReference type="NCBIfam" id="TIGR00229">
    <property type="entry name" value="sensory_box"/>
    <property type="match status" value="4"/>
</dbReference>
<keyword evidence="6" id="KW-1185">Reference proteome</keyword>
<name>A0A7R6SW56_9GAMM</name>
<evidence type="ECO:0000259" key="3">
    <source>
        <dbReference type="PROSITE" id="PS50113"/>
    </source>
</evidence>
<dbReference type="PANTHER" id="PTHR46663">
    <property type="entry name" value="DIGUANYLATE CYCLASE DGCT-RELATED"/>
    <property type="match status" value="1"/>
</dbReference>
<dbReference type="InterPro" id="IPR001610">
    <property type="entry name" value="PAC"/>
</dbReference>
<dbReference type="PROSITE" id="PS50112">
    <property type="entry name" value="PAS"/>
    <property type="match status" value="2"/>
</dbReference>
<dbReference type="Pfam" id="PF00990">
    <property type="entry name" value="GGDEF"/>
    <property type="match status" value="1"/>
</dbReference>
<evidence type="ECO:0000313" key="6">
    <source>
        <dbReference type="Proteomes" id="UP000595332"/>
    </source>
</evidence>
<dbReference type="InterPro" id="IPR000014">
    <property type="entry name" value="PAS"/>
</dbReference>
<dbReference type="InterPro" id="IPR043128">
    <property type="entry name" value="Rev_trsase/Diguanyl_cyclase"/>
</dbReference>
<feature type="domain" description="PAC" evidence="3">
    <location>
        <begin position="78"/>
        <end position="130"/>
    </location>
</feature>
<dbReference type="Proteomes" id="UP000595332">
    <property type="component" value="Chromosome"/>
</dbReference>
<dbReference type="SUPFAM" id="SSF55073">
    <property type="entry name" value="Nucleotide cyclase"/>
    <property type="match status" value="1"/>
</dbReference>
<dbReference type="SMART" id="SM00267">
    <property type="entry name" value="GGDEF"/>
    <property type="match status" value="1"/>
</dbReference>
<dbReference type="RefSeq" id="WP_201350038.1">
    <property type="nucleotide sequence ID" value="NZ_AP014546.1"/>
</dbReference>
<sequence>MNPQDAFFHINGPVIFFTWKPSENWSVNYVSDNIQQLGYYSKDFISGVVNYSDLIHPDDFPKIRGELDLHLQFGSQSFEQEYRVRNKSGEYRWVVDRTLIPQSCAGSSEHAYGYVIDITERKVSDIQRNKAKDMYSQLFQRGKAIQLLIDPETQAIVDANAAAQTYYGYSIEELKSLSISDLNILPSEQTQIEMERAQLEERSFFNFQHKLKNGDIRDVAVVSGPFNANGKEILYSIINDVTAQKSAKRELERSEAMLRSFISTTTDGFITLDQSLNITHCNVPFCEMLSSAREKVLGRSVYSFLSSPDEIFISTLLRTLKNQKNWSVETVLKKESGELIYAQLSGGPIENGSGIFAFITDISIQKRSQMELKKLSLAVEHAGSSIMITNKQGVIEYVNPSFCNITGYLSSEVIGQTPSIVSTGHTTEQTHTDLWQTILSGSDWRGETYNRTKTGAFYWSFMSISPISDENGNITHFVSVSEDITEQKKAQNQLEKLALYDPLTGLANRRLFNDRLNQAAAICLRSTSSELALIMLDLDRFKLINDTLGHDAGDELLKIIAERLLLCVRKSDTVARIGGDEFTLLLQSVNGRDDAQKIAENILEVVSKPLLIGNQKLKVTCSLGISLFPLDGDNSEDVIKNADLALYRAKKEGRNRCMFFLEAYRDEALRQVALQTQ</sequence>
<evidence type="ECO:0000256" key="1">
    <source>
        <dbReference type="ARBA" id="ARBA00001946"/>
    </source>
</evidence>
<reference evidence="5 6" key="1">
    <citation type="journal article" date="2008" name="Int. J. Syst. Evol. Microbiol.">
        <title>Neptunomonas japonica sp. nov., an Osedax japonicus symbiont-like bacterium isolated from sediment adjacent to sperm whale carcasses off Kagoshima, Japan.</title>
        <authorList>
            <person name="Miyazaki M."/>
            <person name="Nogi Y."/>
            <person name="Fujiwara Y."/>
            <person name="Kawato M."/>
            <person name="Kubokawa K."/>
            <person name="Horikoshi K."/>
        </authorList>
    </citation>
    <scope>NUCLEOTIDE SEQUENCE [LARGE SCALE GENOMIC DNA]</scope>
    <source>
        <strain evidence="5 6">JAMM 1380</strain>
    </source>
</reference>
<dbReference type="SMART" id="SM00086">
    <property type="entry name" value="PAC"/>
    <property type="match status" value="4"/>
</dbReference>
<dbReference type="AlphaFoldDB" id="A0A7R6SW56"/>
<dbReference type="PROSITE" id="PS50887">
    <property type="entry name" value="GGDEF"/>
    <property type="match status" value="1"/>
</dbReference>
<evidence type="ECO:0000313" key="5">
    <source>
        <dbReference type="EMBL" id="BBB29415.1"/>
    </source>
</evidence>
<feature type="domain" description="PAS" evidence="2">
    <location>
        <begin position="371"/>
        <end position="417"/>
    </location>
</feature>
<dbReference type="EMBL" id="AP014546">
    <property type="protein sequence ID" value="BBB29415.1"/>
    <property type="molecule type" value="Genomic_DNA"/>
</dbReference>
<feature type="domain" description="PAC" evidence="3">
    <location>
        <begin position="442"/>
        <end position="496"/>
    </location>
</feature>
<dbReference type="NCBIfam" id="TIGR00254">
    <property type="entry name" value="GGDEF"/>
    <property type="match status" value="1"/>
</dbReference>
<dbReference type="InterPro" id="IPR029787">
    <property type="entry name" value="Nucleotide_cyclase"/>
</dbReference>
<accession>A0A7R6SW56</accession>
<dbReference type="InterPro" id="IPR035965">
    <property type="entry name" value="PAS-like_dom_sf"/>
</dbReference>
<gene>
    <name evidence="5" type="ORF">NEJAP_1463</name>
</gene>